<keyword evidence="3" id="KW-1185">Reference proteome</keyword>
<reference evidence="3" key="1">
    <citation type="submission" date="2016-10" db="EMBL/GenBank/DDBJ databases">
        <authorList>
            <person name="Varghese N."/>
        </authorList>
    </citation>
    <scope>NUCLEOTIDE SEQUENCE [LARGE SCALE GENOMIC DNA]</scope>
    <source>
        <strain evidence="3">DSM 45096 / BCRC 16803 / CGMCC 4.1857 / CIP 109030 / JCM 12277 / KCTC 19219 / NBRC 100920 / 33214</strain>
    </source>
</reference>
<feature type="region of interest" description="Disordered" evidence="1">
    <location>
        <begin position="82"/>
        <end position="109"/>
    </location>
</feature>
<dbReference type="AlphaFoldDB" id="A0A1H7H9U6"/>
<evidence type="ECO:0000313" key="3">
    <source>
        <dbReference type="Proteomes" id="UP000183015"/>
    </source>
</evidence>
<gene>
    <name evidence="2" type="ORF">SAMN05414137_102132</name>
</gene>
<evidence type="ECO:0000256" key="1">
    <source>
        <dbReference type="SAM" id="MobiDB-lite"/>
    </source>
</evidence>
<proteinExistence type="predicted"/>
<name>A0A1H7H9U6_STRJI</name>
<organism evidence="2 3">
    <name type="scientific">Streptacidiphilus jiangxiensis</name>
    <dbReference type="NCBI Taxonomy" id="235985"/>
    <lineage>
        <taxon>Bacteria</taxon>
        <taxon>Bacillati</taxon>
        <taxon>Actinomycetota</taxon>
        <taxon>Actinomycetes</taxon>
        <taxon>Kitasatosporales</taxon>
        <taxon>Streptomycetaceae</taxon>
        <taxon>Streptacidiphilus</taxon>
    </lineage>
</organism>
<accession>A0A1H7H9U6</accession>
<protein>
    <submittedName>
        <fullName evidence="2">Uncharacterized protein</fullName>
    </submittedName>
</protein>
<evidence type="ECO:0000313" key="2">
    <source>
        <dbReference type="EMBL" id="SEK47166.1"/>
    </source>
</evidence>
<dbReference type="STRING" id="235985.SAMN05414137_102132"/>
<dbReference type="Proteomes" id="UP000183015">
    <property type="component" value="Unassembled WGS sequence"/>
</dbReference>
<dbReference type="EMBL" id="FOAZ01000002">
    <property type="protein sequence ID" value="SEK47166.1"/>
    <property type="molecule type" value="Genomic_DNA"/>
</dbReference>
<sequence>MYCCELRITEVAGHDARVIAASEPEDLPISAKELARQHLLAELQGRQFSGGAMPHRVEVRVWEDRAEGDPGAVELWALGDSLLRPSEPPTTTAGSGNAVGQAPPSVGVG</sequence>